<keyword evidence="2" id="KW-0804">Transcription</keyword>
<organism evidence="4 5">
    <name type="scientific">Brassica oleracea var. oleracea</name>
    <dbReference type="NCBI Taxonomy" id="109376"/>
    <lineage>
        <taxon>Eukaryota</taxon>
        <taxon>Viridiplantae</taxon>
        <taxon>Streptophyta</taxon>
        <taxon>Embryophyta</taxon>
        <taxon>Tracheophyta</taxon>
        <taxon>Spermatophyta</taxon>
        <taxon>Magnoliopsida</taxon>
        <taxon>eudicotyledons</taxon>
        <taxon>Gunneridae</taxon>
        <taxon>Pentapetalae</taxon>
        <taxon>rosids</taxon>
        <taxon>malvids</taxon>
        <taxon>Brassicales</taxon>
        <taxon>Brassicaceae</taxon>
        <taxon>Brassiceae</taxon>
        <taxon>Brassica</taxon>
    </lineage>
</organism>
<evidence type="ECO:0000256" key="1">
    <source>
        <dbReference type="ARBA" id="ARBA00007692"/>
    </source>
</evidence>
<dbReference type="GO" id="GO:0042393">
    <property type="term" value="F:histone binding"/>
    <property type="evidence" value="ECO:0007669"/>
    <property type="project" value="InterPro"/>
</dbReference>
<dbReference type="AlphaFoldDB" id="A0A0D3A7P9"/>
<dbReference type="GO" id="GO:0006353">
    <property type="term" value="P:DNA-templated transcription termination"/>
    <property type="evidence" value="ECO:0007669"/>
    <property type="project" value="UniProtKB-KW"/>
</dbReference>
<reference evidence="4" key="2">
    <citation type="submission" date="2015-03" db="UniProtKB">
        <authorList>
            <consortium name="EnsemblPlants"/>
        </authorList>
    </citation>
    <scope>IDENTIFICATION</scope>
</reference>
<protein>
    <submittedName>
        <fullName evidence="4">Uncharacterized protein</fullName>
    </submittedName>
</protein>
<dbReference type="PANTHER" id="PTHR13068:SF133">
    <property type="entry name" value="MITOCHONDRIAL TRANSCRIPTION TERMINATION FACTOR FAMILY PROTEIN"/>
    <property type="match status" value="1"/>
</dbReference>
<reference evidence="4 5" key="1">
    <citation type="journal article" date="2014" name="Genome Biol.">
        <title>Transcriptome and methylome profiling reveals relics of genome dominance in the mesopolyploid Brassica oleracea.</title>
        <authorList>
            <person name="Parkin I.A."/>
            <person name="Koh C."/>
            <person name="Tang H."/>
            <person name="Robinson S.J."/>
            <person name="Kagale S."/>
            <person name="Clarke W.E."/>
            <person name="Town C.D."/>
            <person name="Nixon J."/>
            <person name="Krishnakumar V."/>
            <person name="Bidwell S.L."/>
            <person name="Denoeud F."/>
            <person name="Belcram H."/>
            <person name="Links M.G."/>
            <person name="Just J."/>
            <person name="Clarke C."/>
            <person name="Bender T."/>
            <person name="Huebert T."/>
            <person name="Mason A.S."/>
            <person name="Pires J.C."/>
            <person name="Barker G."/>
            <person name="Moore J."/>
            <person name="Walley P.G."/>
            <person name="Manoli S."/>
            <person name="Batley J."/>
            <person name="Edwards D."/>
            <person name="Nelson M.N."/>
            <person name="Wang X."/>
            <person name="Paterson A.H."/>
            <person name="King G."/>
            <person name="Bancroft I."/>
            <person name="Chalhoub B."/>
            <person name="Sharpe A.G."/>
        </authorList>
    </citation>
    <scope>NUCLEOTIDE SEQUENCE</scope>
    <source>
        <strain evidence="4 5">cv. TO1000</strain>
    </source>
</reference>
<dbReference type="InterPro" id="IPR003690">
    <property type="entry name" value="MTERF"/>
</dbReference>
<name>A0A0D3A7P9_BRAOL</name>
<dbReference type="Gene3D" id="1.25.70.10">
    <property type="entry name" value="Transcription termination factor 3, mitochondrial"/>
    <property type="match status" value="1"/>
</dbReference>
<keyword evidence="2" id="KW-0805">Transcription regulation</keyword>
<keyword evidence="2" id="KW-0806">Transcription termination</keyword>
<dbReference type="eggNOG" id="KOG1267">
    <property type="taxonomic scope" value="Eukaryota"/>
</dbReference>
<evidence type="ECO:0000313" key="4">
    <source>
        <dbReference type="EnsemblPlants" id="Bo1g054970.1"/>
    </source>
</evidence>
<dbReference type="STRING" id="109376.A0A0D3A7P9"/>
<dbReference type="OMA" id="NQMNWPL"/>
<evidence type="ECO:0000256" key="2">
    <source>
        <dbReference type="ARBA" id="ARBA00022472"/>
    </source>
</evidence>
<dbReference type="EnsemblPlants" id="Bo1g054970.1">
    <property type="protein sequence ID" value="Bo1g054970.1"/>
    <property type="gene ID" value="Bo1g054970"/>
</dbReference>
<dbReference type="GO" id="GO:0003676">
    <property type="term" value="F:nucleic acid binding"/>
    <property type="evidence" value="ECO:0007669"/>
    <property type="project" value="InterPro"/>
</dbReference>
<dbReference type="PANTHER" id="PTHR13068">
    <property type="entry name" value="CGI-12 PROTEIN-RELATED"/>
    <property type="match status" value="1"/>
</dbReference>
<sequence>MDGGGGDGGGAAYNPHTVEEVFRDFKGRRNGMIKALTTDVQEFYRLCDTVSQVLDEQKLLVKEKIEFAVNQMNWPLKVVPLFPQLLGYSMEKRIVPRCNVIKALIAKGLLGSESPSIPCVLAYTNEAFLKRYVMKHVGKQLVT</sequence>
<dbReference type="GO" id="GO:0005737">
    <property type="term" value="C:cytoplasm"/>
    <property type="evidence" value="ECO:0007669"/>
    <property type="project" value="UniProtKB-ARBA"/>
</dbReference>
<comment type="similarity">
    <text evidence="1">Belongs to the mTERF family.</text>
</comment>
<dbReference type="InterPro" id="IPR038538">
    <property type="entry name" value="MTERF_sf"/>
</dbReference>
<dbReference type="Pfam" id="PF02536">
    <property type="entry name" value="mTERF"/>
    <property type="match status" value="1"/>
</dbReference>
<evidence type="ECO:0000256" key="3">
    <source>
        <dbReference type="ARBA" id="ARBA00022946"/>
    </source>
</evidence>
<keyword evidence="3" id="KW-0809">Transit peptide</keyword>
<dbReference type="HOGENOM" id="CLU_1995835_0_0_1"/>
<dbReference type="GO" id="GO:0006355">
    <property type="term" value="P:regulation of DNA-templated transcription"/>
    <property type="evidence" value="ECO:0007669"/>
    <property type="project" value="InterPro"/>
</dbReference>
<proteinExistence type="inferred from homology"/>
<evidence type="ECO:0000313" key="5">
    <source>
        <dbReference type="Proteomes" id="UP000032141"/>
    </source>
</evidence>
<keyword evidence="5" id="KW-1185">Reference proteome</keyword>
<dbReference type="Proteomes" id="UP000032141">
    <property type="component" value="Chromosome C1"/>
</dbReference>
<accession>A0A0D3A7P9</accession>
<dbReference type="Gramene" id="Bo1g054970.1">
    <property type="protein sequence ID" value="Bo1g054970.1"/>
    <property type="gene ID" value="Bo1g054970"/>
</dbReference>
<dbReference type="eggNOG" id="KOG1632">
    <property type="taxonomic scope" value="Eukaryota"/>
</dbReference>